<dbReference type="PANTHER" id="PTHR43155:SF2">
    <property type="entry name" value="CYCLIC DI-GMP PHOSPHODIESTERASE PA4108"/>
    <property type="match status" value="1"/>
</dbReference>
<dbReference type="Gene3D" id="1.10.3210.10">
    <property type="entry name" value="Hypothetical protein af1432"/>
    <property type="match status" value="1"/>
</dbReference>
<evidence type="ECO:0000313" key="3">
    <source>
        <dbReference type="EMBL" id="TQV76791.1"/>
    </source>
</evidence>
<sequence length="416" mass="46982">MPDIRKLPLEELQIGMFVTEIESQKTGVKLKAGGRVSRQELIDKMKAQKVAYVYVDFDLQEKNDTESPTEAEKEVESKQVNNDAPQTATSKIPKKADTKPTSLAKELDNAESLFSEAKVLQEKIFDSAINEEAIELEAVEDTTNEIMGSIFRNQDALMFMTRMKDRDSYLFEHAINTCILMTTFASYLEYDERLIQEMAIGAFLLDIGKTLIPKTVLNKEEKLTDKEIQLVRKHVEYSTKIVENIEGVSPVSLDVVSSHHERLDGSGYPNGLAEDDISTWGRMAAIIDTYDAMTTSRRYAGAKESIQAFRTMLDAPHLYDNELVQQFIKCIGVYPVGSLVKLKSGKIGMVYRYNESNPLKPTIIIFYSLSQRTHTSPKKVDLTNSNEEIEMSIKAEDINLGMNRGLLESLFMQVGR</sequence>
<protein>
    <submittedName>
        <fullName evidence="3">DUF3391 domain-containing protein</fullName>
    </submittedName>
</protein>
<dbReference type="PANTHER" id="PTHR43155">
    <property type="entry name" value="CYCLIC DI-GMP PHOSPHODIESTERASE PA4108-RELATED"/>
    <property type="match status" value="1"/>
</dbReference>
<proteinExistence type="predicted"/>
<dbReference type="InterPro" id="IPR003607">
    <property type="entry name" value="HD/PDEase_dom"/>
</dbReference>
<dbReference type="InterPro" id="IPR037522">
    <property type="entry name" value="HD_GYP_dom"/>
</dbReference>
<dbReference type="Pfam" id="PF13487">
    <property type="entry name" value="HD_5"/>
    <property type="match status" value="1"/>
</dbReference>
<keyword evidence="4" id="KW-1185">Reference proteome</keyword>
<dbReference type="EMBL" id="VIKR01000001">
    <property type="protein sequence ID" value="TQV76791.1"/>
    <property type="molecule type" value="Genomic_DNA"/>
</dbReference>
<dbReference type="CDD" id="cd00077">
    <property type="entry name" value="HDc"/>
    <property type="match status" value="1"/>
</dbReference>
<accession>A0A545THZ8</accession>
<dbReference type="Pfam" id="PF11871">
    <property type="entry name" value="DUF3391"/>
    <property type="match status" value="1"/>
</dbReference>
<dbReference type="SUPFAM" id="SSF109604">
    <property type="entry name" value="HD-domain/PDEase-like"/>
    <property type="match status" value="1"/>
</dbReference>
<dbReference type="OrthoDB" id="9816273at2"/>
<dbReference type="RefSeq" id="WP_142888151.1">
    <property type="nucleotide sequence ID" value="NZ_VIKR01000001.1"/>
</dbReference>
<dbReference type="InterPro" id="IPR021812">
    <property type="entry name" value="DUF3391"/>
</dbReference>
<feature type="domain" description="HD-GYP" evidence="2">
    <location>
        <begin position="148"/>
        <end position="343"/>
    </location>
</feature>
<comment type="caution">
    <text evidence="3">The sequence shown here is derived from an EMBL/GenBank/DDBJ whole genome shotgun (WGS) entry which is preliminary data.</text>
</comment>
<name>A0A545THZ8_9GAMM</name>
<dbReference type="AlphaFoldDB" id="A0A545THZ8"/>
<evidence type="ECO:0000313" key="4">
    <source>
        <dbReference type="Proteomes" id="UP000317839"/>
    </source>
</evidence>
<dbReference type="PROSITE" id="PS51832">
    <property type="entry name" value="HD_GYP"/>
    <property type="match status" value="1"/>
</dbReference>
<feature type="region of interest" description="Disordered" evidence="1">
    <location>
        <begin position="62"/>
        <end position="101"/>
    </location>
</feature>
<evidence type="ECO:0000256" key="1">
    <source>
        <dbReference type="SAM" id="MobiDB-lite"/>
    </source>
</evidence>
<feature type="compositionally biased region" description="Polar residues" evidence="1">
    <location>
        <begin position="78"/>
        <end position="90"/>
    </location>
</feature>
<feature type="compositionally biased region" description="Basic and acidic residues" evidence="1">
    <location>
        <begin position="62"/>
        <end position="77"/>
    </location>
</feature>
<dbReference type="GO" id="GO:0008081">
    <property type="term" value="F:phosphoric diester hydrolase activity"/>
    <property type="evidence" value="ECO:0007669"/>
    <property type="project" value="UniProtKB-ARBA"/>
</dbReference>
<gene>
    <name evidence="3" type="ORF">FLL45_02210</name>
</gene>
<dbReference type="Proteomes" id="UP000317839">
    <property type="component" value="Unassembled WGS sequence"/>
</dbReference>
<reference evidence="3 4" key="1">
    <citation type="submission" date="2019-06" db="EMBL/GenBank/DDBJ databases">
        <title>Draft genome of Aliikangiella marina GYP-15.</title>
        <authorList>
            <person name="Wang G."/>
        </authorList>
    </citation>
    <scope>NUCLEOTIDE SEQUENCE [LARGE SCALE GENOMIC DNA]</scope>
    <source>
        <strain evidence="3 4">GYP-15</strain>
    </source>
</reference>
<organism evidence="3 4">
    <name type="scientific">Aliikangiella marina</name>
    <dbReference type="NCBI Taxonomy" id="1712262"/>
    <lineage>
        <taxon>Bacteria</taxon>
        <taxon>Pseudomonadati</taxon>
        <taxon>Pseudomonadota</taxon>
        <taxon>Gammaproteobacteria</taxon>
        <taxon>Oceanospirillales</taxon>
        <taxon>Pleioneaceae</taxon>
        <taxon>Aliikangiella</taxon>
    </lineage>
</organism>
<evidence type="ECO:0000259" key="2">
    <source>
        <dbReference type="PROSITE" id="PS51832"/>
    </source>
</evidence>